<dbReference type="InterPro" id="IPR027485">
    <property type="entry name" value="AMMECR1_N"/>
</dbReference>
<feature type="domain" description="AMMECR1" evidence="1">
    <location>
        <begin position="1"/>
        <end position="189"/>
    </location>
</feature>
<accession>A0ABR2INI3</accession>
<dbReference type="InterPro" id="IPR002733">
    <property type="entry name" value="AMMECR1_domain"/>
</dbReference>
<sequence>MATKELCFLCFETLENKLRHSSKDKVYRAVSAKFPSPDSYPMFVTWKNEGYLRGCKGSFKALPLIDGLKDRAIDAAFNDGRFSELEEKELCSTLTCAISLLHSFEKTSSPLDWEIGVHGIRLFLDGNSSTYLPHVAQERKWSKMEALAHLAKKGGYTKKFDEEALKRSKVERYQASRESATWDEYQAYASSLQ</sequence>
<dbReference type="Gene3D" id="3.30.1490.150">
    <property type="entry name" value="Hypothetical protein ph0010, domain 2"/>
    <property type="match status" value="1"/>
</dbReference>
<dbReference type="PROSITE" id="PS51112">
    <property type="entry name" value="AMMECR1"/>
    <property type="match status" value="1"/>
</dbReference>
<protein>
    <recommendedName>
        <fullName evidence="1">AMMECR1 domain-containing protein</fullName>
    </recommendedName>
</protein>
<dbReference type="PANTHER" id="PTHR13016">
    <property type="entry name" value="AMMECR1 HOMOLOG"/>
    <property type="match status" value="1"/>
</dbReference>
<dbReference type="InterPro" id="IPR036071">
    <property type="entry name" value="AMMECR1_dom_sf"/>
</dbReference>
<evidence type="ECO:0000313" key="3">
    <source>
        <dbReference type="Proteomes" id="UP001470230"/>
    </source>
</evidence>
<reference evidence="2 3" key="1">
    <citation type="submission" date="2024-04" db="EMBL/GenBank/DDBJ databases">
        <title>Tritrichomonas musculus Genome.</title>
        <authorList>
            <person name="Alves-Ferreira E."/>
            <person name="Grigg M."/>
            <person name="Lorenzi H."/>
            <person name="Galac M."/>
        </authorList>
    </citation>
    <scope>NUCLEOTIDE SEQUENCE [LARGE SCALE GENOMIC DNA]</scope>
    <source>
        <strain evidence="2 3">EAF2021</strain>
    </source>
</reference>
<dbReference type="Gene3D" id="3.30.700.20">
    <property type="entry name" value="Hypothetical protein ph0010, domain 1"/>
    <property type="match status" value="1"/>
</dbReference>
<dbReference type="EMBL" id="JAPFFF010000015">
    <property type="protein sequence ID" value="KAK8866481.1"/>
    <property type="molecule type" value="Genomic_DNA"/>
</dbReference>
<comment type="caution">
    <text evidence="2">The sequence shown here is derived from an EMBL/GenBank/DDBJ whole genome shotgun (WGS) entry which is preliminary data.</text>
</comment>
<dbReference type="Pfam" id="PF01871">
    <property type="entry name" value="AMMECR1"/>
    <property type="match status" value="1"/>
</dbReference>
<dbReference type="NCBIfam" id="TIGR00296">
    <property type="entry name" value="TIGR00296 family protein"/>
    <property type="match status" value="1"/>
</dbReference>
<organism evidence="2 3">
    <name type="scientific">Tritrichomonas musculus</name>
    <dbReference type="NCBI Taxonomy" id="1915356"/>
    <lineage>
        <taxon>Eukaryota</taxon>
        <taxon>Metamonada</taxon>
        <taxon>Parabasalia</taxon>
        <taxon>Tritrichomonadida</taxon>
        <taxon>Tritrichomonadidae</taxon>
        <taxon>Tritrichomonas</taxon>
    </lineage>
</organism>
<dbReference type="Proteomes" id="UP001470230">
    <property type="component" value="Unassembled WGS sequence"/>
</dbReference>
<name>A0ABR2INI3_9EUKA</name>
<dbReference type="PANTHER" id="PTHR13016:SF0">
    <property type="entry name" value="AMME SYNDROME CANDIDATE GENE 1 PROTEIN"/>
    <property type="match status" value="1"/>
</dbReference>
<evidence type="ECO:0000313" key="2">
    <source>
        <dbReference type="EMBL" id="KAK8866481.1"/>
    </source>
</evidence>
<keyword evidence="3" id="KW-1185">Reference proteome</keyword>
<evidence type="ECO:0000259" key="1">
    <source>
        <dbReference type="PROSITE" id="PS51112"/>
    </source>
</evidence>
<dbReference type="InterPro" id="IPR023473">
    <property type="entry name" value="AMMECR1"/>
</dbReference>
<gene>
    <name evidence="2" type="ORF">M9Y10_009445</name>
</gene>
<proteinExistence type="predicted"/>
<dbReference type="SUPFAM" id="SSF143447">
    <property type="entry name" value="AMMECR1-like"/>
    <property type="match status" value="1"/>
</dbReference>